<evidence type="ECO:0000313" key="2">
    <source>
        <dbReference type="EMBL" id="SES40256.1"/>
    </source>
</evidence>
<keyword evidence="3" id="KW-1185">Reference proteome</keyword>
<dbReference type="STRING" id="155974.SAMN04487818_112176"/>
<accession>A0A1H9X248</accession>
<gene>
    <name evidence="2" type="ORF">SAMN04487818_112176</name>
</gene>
<evidence type="ECO:0000256" key="1">
    <source>
        <dbReference type="SAM" id="MobiDB-lite"/>
    </source>
</evidence>
<organism evidence="2 3">
    <name type="scientific">Actinokineospora terrae</name>
    <dbReference type="NCBI Taxonomy" id="155974"/>
    <lineage>
        <taxon>Bacteria</taxon>
        <taxon>Bacillati</taxon>
        <taxon>Actinomycetota</taxon>
        <taxon>Actinomycetes</taxon>
        <taxon>Pseudonocardiales</taxon>
        <taxon>Pseudonocardiaceae</taxon>
        <taxon>Actinokineospora</taxon>
    </lineage>
</organism>
<protein>
    <submittedName>
        <fullName evidence="2">Uncharacterized protein</fullName>
    </submittedName>
</protein>
<evidence type="ECO:0000313" key="3">
    <source>
        <dbReference type="Proteomes" id="UP000199051"/>
    </source>
</evidence>
<sequence length="90" mass="9650">MVGYSLDADRAVHAVCWSRDGHIHDLGLHRGRVTPAYGANNRGVVIGVAGESSIDAQPLLWPTRSTVGRREQGRPRVWPEVSSGFGATTG</sequence>
<dbReference type="EMBL" id="FOGI01000012">
    <property type="protein sequence ID" value="SES40256.1"/>
    <property type="molecule type" value="Genomic_DNA"/>
</dbReference>
<dbReference type="Proteomes" id="UP000199051">
    <property type="component" value="Unassembled WGS sequence"/>
</dbReference>
<dbReference type="RefSeq" id="WP_143073647.1">
    <property type="nucleotide sequence ID" value="NZ_FOGI01000012.1"/>
</dbReference>
<name>A0A1H9X248_9PSEU</name>
<proteinExistence type="predicted"/>
<reference evidence="3" key="1">
    <citation type="submission" date="2016-10" db="EMBL/GenBank/DDBJ databases">
        <authorList>
            <person name="Varghese N."/>
            <person name="Submissions S."/>
        </authorList>
    </citation>
    <scope>NUCLEOTIDE SEQUENCE [LARGE SCALE GENOMIC DNA]</scope>
    <source>
        <strain evidence="3">DSM 44260</strain>
    </source>
</reference>
<dbReference type="AlphaFoldDB" id="A0A1H9X248"/>
<feature type="region of interest" description="Disordered" evidence="1">
    <location>
        <begin position="68"/>
        <end position="90"/>
    </location>
</feature>